<evidence type="ECO:0000313" key="1">
    <source>
        <dbReference type="EMBL" id="SVC97909.1"/>
    </source>
</evidence>
<protein>
    <submittedName>
        <fullName evidence="1">Uncharacterized protein</fullName>
    </submittedName>
</protein>
<reference evidence="1" key="1">
    <citation type="submission" date="2018-05" db="EMBL/GenBank/DDBJ databases">
        <authorList>
            <person name="Lanie J.A."/>
            <person name="Ng W.-L."/>
            <person name="Kazmierczak K.M."/>
            <person name="Andrzejewski T.M."/>
            <person name="Davidsen T.M."/>
            <person name="Wayne K.J."/>
            <person name="Tettelin H."/>
            <person name="Glass J.I."/>
            <person name="Rusch D."/>
            <person name="Podicherti R."/>
            <person name="Tsui H.-C.T."/>
            <person name="Winkler M.E."/>
        </authorList>
    </citation>
    <scope>NUCLEOTIDE SEQUENCE</scope>
</reference>
<dbReference type="AlphaFoldDB" id="A0A382RJN8"/>
<accession>A0A382RJN8</accession>
<sequence>AGGLDVDALNTSEISVTAAAQTLTVEAAGAGASKLILSSGGTGTDAVDINVAAGGLDVDALNTSEISVTADAQTLTVEAAGAGASQLILSSGGTGTDAIKLDASAGSIEIDPLTNVTIDAVEFNITSSTLTKNIGKLQIEGREDTNPAELFLFADDDASRENDDKWKIQAADAGSFSISNTANGTVYDDRLTINAAGLVTAEGGFSGPMTSNSLTSDANVLVQSSNNNAGAILITAATLGDADSGTDAAITINNTLGTSVTEGAAAIQLKALAGGIHLKSDMANAAAVRLNASAGGVQVAAAGALELNSSAGTIGIGNED</sequence>
<organism evidence="1">
    <name type="scientific">marine metagenome</name>
    <dbReference type="NCBI Taxonomy" id="408172"/>
    <lineage>
        <taxon>unclassified sequences</taxon>
        <taxon>metagenomes</taxon>
        <taxon>ecological metagenomes</taxon>
    </lineage>
</organism>
<feature type="non-terminal residue" evidence="1">
    <location>
        <position position="320"/>
    </location>
</feature>
<name>A0A382RJN8_9ZZZZ</name>
<feature type="non-terminal residue" evidence="1">
    <location>
        <position position="1"/>
    </location>
</feature>
<dbReference type="EMBL" id="UINC01122228">
    <property type="protein sequence ID" value="SVC97909.1"/>
    <property type="molecule type" value="Genomic_DNA"/>
</dbReference>
<gene>
    <name evidence="1" type="ORF">METZ01_LOCUS350763</name>
</gene>
<proteinExistence type="predicted"/>